<gene>
    <name evidence="2" type="ORF">GSOID_T00010246001</name>
</gene>
<proteinExistence type="predicted"/>
<sequence length="322" mass="37151">MYCMPSDSDDEPLTAAIESEKKGEEIFIEKTHKYSCTALGSSHQSEMKSNLSIAKNRRRQNKIELENVEKKKKRDLVQSDSSEDDFLALLHRPKEKKKPKSSVNAMELKTEKRDSSEERSSKKRSKKRRKNHSESTIKIEKNNGNTSSPVVHDERPKVVDLALKEEFQKINSETRRDRKCSEKSKKKKKGKKSPGVSSPMDVDGQARRPVKDEIVNQSEIPLPQADVTKDREDRKQEQLKKNNSRVECLRQERETLTEGLNEIDKQIAELKVQREEHLKAIETKNEHIKKLENFNTVLHQNGFNQGSKSVGAVERFDSKNLF</sequence>
<feature type="compositionally biased region" description="Basic and acidic residues" evidence="1">
    <location>
        <begin position="227"/>
        <end position="240"/>
    </location>
</feature>
<feature type="compositionally biased region" description="Basic residues" evidence="1">
    <location>
        <begin position="121"/>
        <end position="131"/>
    </location>
</feature>
<name>E4XFP0_OIKDI</name>
<evidence type="ECO:0000256" key="1">
    <source>
        <dbReference type="SAM" id="MobiDB-lite"/>
    </source>
</evidence>
<feature type="compositionally biased region" description="Basic and acidic residues" evidence="1">
    <location>
        <begin position="108"/>
        <end position="120"/>
    </location>
</feature>
<dbReference type="Proteomes" id="UP000001307">
    <property type="component" value="Unassembled WGS sequence"/>
</dbReference>
<organism evidence="2">
    <name type="scientific">Oikopleura dioica</name>
    <name type="common">Tunicate</name>
    <dbReference type="NCBI Taxonomy" id="34765"/>
    <lineage>
        <taxon>Eukaryota</taxon>
        <taxon>Metazoa</taxon>
        <taxon>Chordata</taxon>
        <taxon>Tunicata</taxon>
        <taxon>Appendicularia</taxon>
        <taxon>Copelata</taxon>
        <taxon>Oikopleuridae</taxon>
        <taxon>Oikopleura</taxon>
    </lineage>
</organism>
<feature type="compositionally biased region" description="Polar residues" evidence="1">
    <location>
        <begin position="39"/>
        <end position="53"/>
    </location>
</feature>
<feature type="compositionally biased region" description="Basic and acidic residues" evidence="1">
    <location>
        <begin position="132"/>
        <end position="141"/>
    </location>
</feature>
<dbReference type="InParanoid" id="E4XFP0"/>
<accession>E4XFP0</accession>
<evidence type="ECO:0000313" key="2">
    <source>
        <dbReference type="EMBL" id="CBY24386.1"/>
    </source>
</evidence>
<feature type="compositionally biased region" description="Basic and acidic residues" evidence="1">
    <location>
        <begin position="151"/>
        <end position="183"/>
    </location>
</feature>
<keyword evidence="3" id="KW-1185">Reference proteome</keyword>
<feature type="region of interest" description="Disordered" evidence="1">
    <location>
        <begin position="39"/>
        <end position="243"/>
    </location>
</feature>
<evidence type="ECO:0000313" key="3">
    <source>
        <dbReference type="Proteomes" id="UP000001307"/>
    </source>
</evidence>
<feature type="compositionally biased region" description="Basic and acidic residues" evidence="1">
    <location>
        <begin position="204"/>
        <end position="214"/>
    </location>
</feature>
<feature type="compositionally biased region" description="Basic residues" evidence="1">
    <location>
        <begin position="91"/>
        <end position="100"/>
    </location>
</feature>
<protein>
    <submittedName>
        <fullName evidence="2">Uncharacterized protein</fullName>
    </submittedName>
</protein>
<reference evidence="2" key="1">
    <citation type="journal article" date="2010" name="Science">
        <title>Plasticity of animal genome architecture unmasked by rapid evolution of a pelagic tunicate.</title>
        <authorList>
            <person name="Denoeud F."/>
            <person name="Henriet S."/>
            <person name="Mungpakdee S."/>
            <person name="Aury J.M."/>
            <person name="Da Silva C."/>
            <person name="Brinkmann H."/>
            <person name="Mikhaleva J."/>
            <person name="Olsen L.C."/>
            <person name="Jubin C."/>
            <person name="Canestro C."/>
            <person name="Bouquet J.M."/>
            <person name="Danks G."/>
            <person name="Poulain J."/>
            <person name="Campsteijn C."/>
            <person name="Adamski M."/>
            <person name="Cross I."/>
            <person name="Yadetie F."/>
            <person name="Muffato M."/>
            <person name="Louis A."/>
            <person name="Butcher S."/>
            <person name="Tsagkogeorga G."/>
            <person name="Konrad A."/>
            <person name="Singh S."/>
            <person name="Jensen M.F."/>
            <person name="Cong E.H."/>
            <person name="Eikeseth-Otteraa H."/>
            <person name="Noel B."/>
            <person name="Anthouard V."/>
            <person name="Porcel B.M."/>
            <person name="Kachouri-Lafond R."/>
            <person name="Nishino A."/>
            <person name="Ugolini M."/>
            <person name="Chourrout P."/>
            <person name="Nishida H."/>
            <person name="Aasland R."/>
            <person name="Huzurbazar S."/>
            <person name="Westhof E."/>
            <person name="Delsuc F."/>
            <person name="Lehrach H."/>
            <person name="Reinhardt R."/>
            <person name="Weissenbach J."/>
            <person name="Roy S.W."/>
            <person name="Artiguenave F."/>
            <person name="Postlethwait J.H."/>
            <person name="Manak J.R."/>
            <person name="Thompson E.M."/>
            <person name="Jaillon O."/>
            <person name="Du Pasquier L."/>
            <person name="Boudinot P."/>
            <person name="Liberles D.A."/>
            <person name="Volff J.N."/>
            <person name="Philippe H."/>
            <person name="Lenhard B."/>
            <person name="Roest Crollius H."/>
            <person name="Wincker P."/>
            <person name="Chourrout D."/>
        </authorList>
    </citation>
    <scope>NUCLEOTIDE SEQUENCE [LARGE SCALE GENOMIC DNA]</scope>
</reference>
<dbReference type="AlphaFoldDB" id="E4XFP0"/>
<dbReference type="EMBL" id="FN653045">
    <property type="protein sequence ID" value="CBY24386.1"/>
    <property type="molecule type" value="Genomic_DNA"/>
</dbReference>